<gene>
    <name evidence="4" type="ORF">PCL1606_16570</name>
</gene>
<reference evidence="4 5" key="1">
    <citation type="journal article" date="2015" name="Mol. Plant Microbe Interact.">
        <title>Comparative Genomic Analysis of Pseudomonas chlororaphis PCL1606 Reveals New Insight into Antifungal Compounds Involved in Biocontrol.</title>
        <authorList>
            <person name="Calderon C.E."/>
            <person name="Ramos C."/>
            <person name="de Vicente A."/>
            <person name="Cazorla F.M."/>
        </authorList>
    </citation>
    <scope>NUCLEOTIDE SEQUENCE [LARGE SCALE GENOMIC DNA]</scope>
    <source>
        <strain evidence="4 5">PCL1606</strain>
    </source>
</reference>
<dbReference type="OrthoDB" id="9780507at2"/>
<dbReference type="PATRIC" id="fig|587753.10.peg.1647"/>
<keyword evidence="2" id="KW-0732">Signal</keyword>
<dbReference type="AlphaFoldDB" id="A0A0D5XWM7"/>
<dbReference type="InterPro" id="IPR000326">
    <property type="entry name" value="PAP2/HPO"/>
</dbReference>
<dbReference type="Proteomes" id="UP000032748">
    <property type="component" value="Chromosome"/>
</dbReference>
<dbReference type="InterPro" id="IPR001011">
    <property type="entry name" value="Acid_Pase_classA_bac"/>
</dbReference>
<dbReference type="RefSeq" id="WP_045881796.1">
    <property type="nucleotide sequence ID" value="NZ_CP011110.1"/>
</dbReference>
<dbReference type="KEGG" id="pcz:PCL1606_16570"/>
<dbReference type="EMBL" id="CP011110">
    <property type="protein sequence ID" value="AKA23112.1"/>
    <property type="molecule type" value="Genomic_DNA"/>
</dbReference>
<dbReference type="CDD" id="cd03397">
    <property type="entry name" value="PAP2_acid_phosphatase"/>
    <property type="match status" value="1"/>
</dbReference>
<accession>A0A0D5XWM7</accession>
<evidence type="ECO:0000256" key="2">
    <source>
        <dbReference type="SAM" id="SignalP"/>
    </source>
</evidence>
<feature type="domain" description="Phosphatidic acid phosphatase type 2/haloperoxidase" evidence="3">
    <location>
        <begin position="101"/>
        <end position="213"/>
    </location>
</feature>
<dbReference type="Gene3D" id="1.20.144.10">
    <property type="entry name" value="Phosphatidic acid phosphatase type 2/haloperoxidase"/>
    <property type="match status" value="1"/>
</dbReference>
<organism evidence="4 5">
    <name type="scientific">Pseudomonas chlororaphis</name>
    <dbReference type="NCBI Taxonomy" id="587753"/>
    <lineage>
        <taxon>Bacteria</taxon>
        <taxon>Pseudomonadati</taxon>
        <taxon>Pseudomonadota</taxon>
        <taxon>Gammaproteobacteria</taxon>
        <taxon>Pseudomonadales</taxon>
        <taxon>Pseudomonadaceae</taxon>
        <taxon>Pseudomonas</taxon>
    </lineage>
</organism>
<comment type="similarity">
    <text evidence="1">Belongs to the class A bacterial acid phosphatase family.</text>
</comment>
<keyword evidence="1 4" id="KW-0378">Hydrolase</keyword>
<dbReference type="SUPFAM" id="SSF48317">
    <property type="entry name" value="Acid phosphatase/Vanadium-dependent haloperoxidase"/>
    <property type="match status" value="1"/>
</dbReference>
<protein>
    <recommendedName>
        <fullName evidence="1">Acid phosphatase</fullName>
        <ecNumber evidence="1">3.1.3.2</ecNumber>
    </recommendedName>
</protein>
<proteinExistence type="inferred from homology"/>
<feature type="signal peptide" evidence="2">
    <location>
        <begin position="1"/>
        <end position="22"/>
    </location>
</feature>
<dbReference type="GO" id="GO:0030288">
    <property type="term" value="C:outer membrane-bounded periplasmic space"/>
    <property type="evidence" value="ECO:0007669"/>
    <property type="project" value="InterPro"/>
</dbReference>
<dbReference type="SMART" id="SM00014">
    <property type="entry name" value="acidPPc"/>
    <property type="match status" value="1"/>
</dbReference>
<dbReference type="EC" id="3.1.3.2" evidence="1"/>
<evidence type="ECO:0000313" key="5">
    <source>
        <dbReference type="Proteomes" id="UP000032748"/>
    </source>
</evidence>
<evidence type="ECO:0000313" key="4">
    <source>
        <dbReference type="EMBL" id="AKA23112.1"/>
    </source>
</evidence>
<sequence>MPVLARSLLICLALSGAGFALAEQAAAPYLPVNQFRLADYLPPPPTGDSPLQQNDLQAVLAAQAARSSAQVNQVRQDDEWEDSVFHFARESLGAAFNVEGLPLTRAFFRRAQEDLVQFLMPAKHSYARARPYEASSLVKPVLPPPEGDSYPSGHSMNGYLNATLLGMALPEKRSELFARAQINADSRVIAGVHFPSDLEGGKISAAVLVARLLDNPRAAADFEAVKQEIRGALALAD</sequence>
<dbReference type="Pfam" id="PF01569">
    <property type="entry name" value="PAP2"/>
    <property type="match status" value="1"/>
</dbReference>
<comment type="catalytic activity">
    <reaction evidence="1">
        <text>a phosphate monoester + H2O = an alcohol + phosphate</text>
        <dbReference type="Rhea" id="RHEA:15017"/>
        <dbReference type="ChEBI" id="CHEBI:15377"/>
        <dbReference type="ChEBI" id="CHEBI:30879"/>
        <dbReference type="ChEBI" id="CHEBI:43474"/>
        <dbReference type="ChEBI" id="CHEBI:67140"/>
        <dbReference type="EC" id="3.1.3.2"/>
    </reaction>
</comment>
<dbReference type="GO" id="GO:0003993">
    <property type="term" value="F:acid phosphatase activity"/>
    <property type="evidence" value="ECO:0007669"/>
    <property type="project" value="UniProtKB-EC"/>
</dbReference>
<evidence type="ECO:0000259" key="3">
    <source>
        <dbReference type="SMART" id="SM00014"/>
    </source>
</evidence>
<dbReference type="PIRSF" id="PIRSF000897">
    <property type="entry name" value="Acid_Ptase_ClsA"/>
    <property type="match status" value="1"/>
</dbReference>
<feature type="chain" id="PRO_5002299219" description="Acid phosphatase" evidence="2">
    <location>
        <begin position="23"/>
        <end position="237"/>
    </location>
</feature>
<name>A0A0D5XWM7_9PSED</name>
<evidence type="ECO:0000256" key="1">
    <source>
        <dbReference type="PIRNR" id="PIRNR000897"/>
    </source>
</evidence>
<dbReference type="InterPro" id="IPR036938">
    <property type="entry name" value="PAP2/HPO_sf"/>
</dbReference>